<organism evidence="1 2">
    <name type="scientific">Catharanthus roseus</name>
    <name type="common">Madagascar periwinkle</name>
    <name type="synonym">Vinca rosea</name>
    <dbReference type="NCBI Taxonomy" id="4058"/>
    <lineage>
        <taxon>Eukaryota</taxon>
        <taxon>Viridiplantae</taxon>
        <taxon>Streptophyta</taxon>
        <taxon>Embryophyta</taxon>
        <taxon>Tracheophyta</taxon>
        <taxon>Spermatophyta</taxon>
        <taxon>Magnoliopsida</taxon>
        <taxon>eudicotyledons</taxon>
        <taxon>Gunneridae</taxon>
        <taxon>Pentapetalae</taxon>
        <taxon>asterids</taxon>
        <taxon>lamiids</taxon>
        <taxon>Gentianales</taxon>
        <taxon>Apocynaceae</taxon>
        <taxon>Rauvolfioideae</taxon>
        <taxon>Vinceae</taxon>
        <taxon>Catharanthinae</taxon>
        <taxon>Catharanthus</taxon>
    </lineage>
</organism>
<proteinExistence type="predicted"/>
<name>A0ACC0CCM1_CATRO</name>
<accession>A0ACC0CCM1</accession>
<protein>
    <submittedName>
        <fullName evidence="1">Uncharacterized protein</fullName>
    </submittedName>
</protein>
<sequence>METEKDAEIQEVIADDGEATATVAGAGEGDEEEEDDVVVVGDGSGSGGGGGGSSSSSSQVSKKSLDRVKGPWSPEEDAILSRLVSNFGARNWSLIARGIPGRSGKSCRLRWCNQLDPAVKRKPFTEDEDRIILQAHAIHGNKWASIARLLPGRTDNAIKNHWNSTLRRRCIDPSKFKFESSNVLEDVSVEKSKGSSDETLSCGDVNSLKSLEGRDITSNENIDDDLYEGKTQIGDKTQTEIQCNPEPKDPPTLFRPRARISAFSVYSPVDVVETSLPSAVAVSSQGPLDQVPRPEAGISKLLQGAYSDRLIPYQCGHGCCMSPDGGKLHSSLLGPEFVDYTEPLSFPSHELATLAADISNAAWRRSGLESICVKPLESAASALPFISSHLQMGYPEEGMRTDGLQFDKGTSSLAGMFSDALSNPLRMQAMQINANVGSRI</sequence>
<reference evidence="2" key="1">
    <citation type="journal article" date="2023" name="Nat. Plants">
        <title>Single-cell RNA sequencing provides a high-resolution roadmap for understanding the multicellular compartmentation of specialized metabolism.</title>
        <authorList>
            <person name="Sun S."/>
            <person name="Shen X."/>
            <person name="Li Y."/>
            <person name="Li Y."/>
            <person name="Wang S."/>
            <person name="Li R."/>
            <person name="Zhang H."/>
            <person name="Shen G."/>
            <person name="Guo B."/>
            <person name="Wei J."/>
            <person name="Xu J."/>
            <person name="St-Pierre B."/>
            <person name="Chen S."/>
            <person name="Sun C."/>
        </authorList>
    </citation>
    <scope>NUCLEOTIDE SEQUENCE [LARGE SCALE GENOMIC DNA]</scope>
</reference>
<dbReference type="EMBL" id="CM044701">
    <property type="protein sequence ID" value="KAI5682645.1"/>
    <property type="molecule type" value="Genomic_DNA"/>
</dbReference>
<evidence type="ECO:0000313" key="2">
    <source>
        <dbReference type="Proteomes" id="UP001060085"/>
    </source>
</evidence>
<keyword evidence="2" id="KW-1185">Reference proteome</keyword>
<dbReference type="Proteomes" id="UP001060085">
    <property type="component" value="Linkage Group LG01"/>
</dbReference>
<comment type="caution">
    <text evidence="1">The sequence shown here is derived from an EMBL/GenBank/DDBJ whole genome shotgun (WGS) entry which is preliminary data.</text>
</comment>
<evidence type="ECO:0000313" key="1">
    <source>
        <dbReference type="EMBL" id="KAI5682645.1"/>
    </source>
</evidence>
<gene>
    <name evidence="1" type="ORF">M9H77_03873</name>
</gene>